<dbReference type="SUPFAM" id="SSF52738">
    <property type="entry name" value="Methylesterase CheB, C-terminal domain"/>
    <property type="match status" value="1"/>
</dbReference>
<evidence type="ECO:0000259" key="7">
    <source>
        <dbReference type="PROSITE" id="PS50110"/>
    </source>
</evidence>
<dbReference type="Pfam" id="PF01339">
    <property type="entry name" value="CheB_methylest"/>
    <property type="match status" value="1"/>
</dbReference>
<evidence type="ECO:0000256" key="1">
    <source>
        <dbReference type="ARBA" id="ARBA00022500"/>
    </source>
</evidence>
<keyword evidence="10" id="KW-1185">Reference proteome</keyword>
<dbReference type="InterPro" id="IPR011006">
    <property type="entry name" value="CheY-like_superfamily"/>
</dbReference>
<reference evidence="9 10" key="1">
    <citation type="submission" date="2021-09" db="EMBL/GenBank/DDBJ databases">
        <title>The complete genome sequence of a new microorganism.</title>
        <authorList>
            <person name="Zi Z."/>
        </authorList>
    </citation>
    <scope>NUCLEOTIDE SEQUENCE [LARGE SCALE GENOMIC DNA]</scope>
    <source>
        <strain evidence="9 10">WGZ8</strain>
    </source>
</reference>
<evidence type="ECO:0000256" key="3">
    <source>
        <dbReference type="ARBA" id="ARBA00048267"/>
    </source>
</evidence>
<feature type="domain" description="Response regulatory" evidence="7">
    <location>
        <begin position="18"/>
        <end position="136"/>
    </location>
</feature>
<dbReference type="EC" id="3.5.1.44" evidence="4"/>
<evidence type="ECO:0000256" key="6">
    <source>
        <dbReference type="PROSITE-ProRule" id="PRU00169"/>
    </source>
</evidence>
<organism evidence="9 10">
    <name type="scientific">Microvirga puerhi</name>
    <dbReference type="NCBI Taxonomy" id="2876078"/>
    <lineage>
        <taxon>Bacteria</taxon>
        <taxon>Pseudomonadati</taxon>
        <taxon>Pseudomonadota</taxon>
        <taxon>Alphaproteobacteria</taxon>
        <taxon>Hyphomicrobiales</taxon>
        <taxon>Methylobacteriaceae</taxon>
        <taxon>Microvirga</taxon>
    </lineage>
</organism>
<evidence type="ECO:0000259" key="8">
    <source>
        <dbReference type="PROSITE" id="PS50122"/>
    </source>
</evidence>
<keyword evidence="4" id="KW-0963">Cytoplasm</keyword>
<dbReference type="SMART" id="SM00448">
    <property type="entry name" value="REC"/>
    <property type="match status" value="1"/>
</dbReference>
<proteinExistence type="inferred from homology"/>
<dbReference type="Proteomes" id="UP000704176">
    <property type="component" value="Unassembled WGS sequence"/>
</dbReference>
<evidence type="ECO:0000256" key="4">
    <source>
        <dbReference type="HAMAP-Rule" id="MF_00099"/>
    </source>
</evidence>
<comment type="catalytic activity">
    <reaction evidence="3 4">
        <text>[protein]-L-glutamate 5-O-methyl ester + H2O = L-glutamyl-[protein] + methanol + H(+)</text>
        <dbReference type="Rhea" id="RHEA:23236"/>
        <dbReference type="Rhea" id="RHEA-COMP:10208"/>
        <dbReference type="Rhea" id="RHEA-COMP:10311"/>
        <dbReference type="ChEBI" id="CHEBI:15377"/>
        <dbReference type="ChEBI" id="CHEBI:15378"/>
        <dbReference type="ChEBI" id="CHEBI:17790"/>
        <dbReference type="ChEBI" id="CHEBI:29973"/>
        <dbReference type="ChEBI" id="CHEBI:82795"/>
        <dbReference type="EC" id="3.1.1.61"/>
    </reaction>
</comment>
<keyword evidence="4 6" id="KW-0597">Phosphoprotein</keyword>
<dbReference type="PANTHER" id="PTHR42872">
    <property type="entry name" value="PROTEIN-GLUTAMATE METHYLESTERASE/PROTEIN-GLUTAMINE GLUTAMINASE"/>
    <property type="match status" value="1"/>
</dbReference>
<dbReference type="InterPro" id="IPR000673">
    <property type="entry name" value="Sig_transdc_resp-reg_Me-estase"/>
</dbReference>
<dbReference type="InterPro" id="IPR001789">
    <property type="entry name" value="Sig_transdc_resp-reg_receiver"/>
</dbReference>
<dbReference type="InterPro" id="IPR035909">
    <property type="entry name" value="CheB_C"/>
</dbReference>
<keyword evidence="1 4" id="KW-0145">Chemotaxis</keyword>
<dbReference type="HAMAP" id="MF_00099">
    <property type="entry name" value="CheB_chemtxs"/>
    <property type="match status" value="1"/>
</dbReference>
<dbReference type="Gene3D" id="3.40.50.180">
    <property type="entry name" value="Methylesterase CheB, C-terminal domain"/>
    <property type="match status" value="1"/>
</dbReference>
<dbReference type="PIRSF" id="PIRSF000876">
    <property type="entry name" value="RR_chemtxs_CheB"/>
    <property type="match status" value="1"/>
</dbReference>
<feature type="active site" evidence="4 5">
    <location>
        <position position="307"/>
    </location>
</feature>
<evidence type="ECO:0000256" key="5">
    <source>
        <dbReference type="PROSITE-ProRule" id="PRU00050"/>
    </source>
</evidence>
<feature type="active site" evidence="4 5">
    <location>
        <position position="211"/>
    </location>
</feature>
<dbReference type="Pfam" id="PF00072">
    <property type="entry name" value="Response_reg"/>
    <property type="match status" value="1"/>
</dbReference>
<dbReference type="PROSITE" id="PS50122">
    <property type="entry name" value="CHEB"/>
    <property type="match status" value="1"/>
</dbReference>
<dbReference type="SUPFAM" id="SSF52172">
    <property type="entry name" value="CheY-like"/>
    <property type="match status" value="1"/>
</dbReference>
<sequence length="367" mass="39151">MTTLPASQMNTTGRPRIRVMIVDDSAVIRGLVARWLTEAGEFDIVATASNGRLALEALDRHEPDIVLLDLDMPEMDGVDALPLLLRRRPQVKIIVVSTLTQRNAQISLKCLSLGAVDYLAKPEGQRQVAAVDEFRRDLVEKLKALSSRRRHLSSDAAPARSWRSAETRKSIGSRPECLLIGASTGGPRAVERVLLGLGPTIRRLPVLIVQHMPAMFTSVFAEHLRAQTGVTACEPSHGELLRPGTVFIAPGGRHMGLSVDRGYPAIRLDDGAPVNFCRPAVDVLFRDAAAAFGSAVLAVVLTGMGSDGTQGARLLAQAGATILAQDESTSIVWGMPGSIVKAGLAQDVLPLEAIGPALKNYIIGSSS</sequence>
<feature type="domain" description="CheB-type methylesterase" evidence="8">
    <location>
        <begin position="171"/>
        <end position="365"/>
    </location>
</feature>
<comment type="function">
    <text evidence="4">Involved in chemotaxis. Part of a chemotaxis signal transduction system that modulates chemotaxis in response to various stimuli. Catalyzes the demethylation of specific methylglutamate residues introduced into the chemoreceptors (methyl-accepting chemotaxis proteins or MCP) by CheR. Also mediates the irreversible deamidation of specific glutamine residues to glutamic acid.</text>
</comment>
<feature type="active site" evidence="4 5">
    <location>
        <position position="183"/>
    </location>
</feature>
<dbReference type="CDD" id="cd17541">
    <property type="entry name" value="REC_CheB-like"/>
    <property type="match status" value="1"/>
</dbReference>
<dbReference type="NCBIfam" id="NF001965">
    <property type="entry name" value="PRK00742.1"/>
    <property type="match status" value="1"/>
</dbReference>
<protein>
    <recommendedName>
        <fullName evidence="4">Protein-glutamate methylesterase/protein-glutamine glutaminase</fullName>
        <ecNumber evidence="4">3.1.1.61</ecNumber>
        <ecNumber evidence="4">3.5.1.44</ecNumber>
    </recommendedName>
</protein>
<keyword evidence="2 4" id="KW-0378">Hydrolase</keyword>
<dbReference type="PROSITE" id="PS50110">
    <property type="entry name" value="RESPONSE_REGULATORY"/>
    <property type="match status" value="1"/>
</dbReference>
<comment type="PTM">
    <text evidence="4">Phosphorylated by CheA. Phosphorylation of the N-terminal regulatory domain activates the methylesterase activity.</text>
</comment>
<evidence type="ECO:0000256" key="2">
    <source>
        <dbReference type="ARBA" id="ARBA00022801"/>
    </source>
</evidence>
<comment type="catalytic activity">
    <reaction evidence="4">
        <text>L-glutaminyl-[protein] + H2O = L-glutamyl-[protein] + NH4(+)</text>
        <dbReference type="Rhea" id="RHEA:16441"/>
        <dbReference type="Rhea" id="RHEA-COMP:10207"/>
        <dbReference type="Rhea" id="RHEA-COMP:10208"/>
        <dbReference type="ChEBI" id="CHEBI:15377"/>
        <dbReference type="ChEBI" id="CHEBI:28938"/>
        <dbReference type="ChEBI" id="CHEBI:29973"/>
        <dbReference type="ChEBI" id="CHEBI:30011"/>
        <dbReference type="EC" id="3.5.1.44"/>
    </reaction>
</comment>
<dbReference type="EC" id="3.1.1.61" evidence="4"/>
<comment type="caution">
    <text evidence="9">The sequence shown here is derived from an EMBL/GenBank/DDBJ whole genome shotgun (WGS) entry which is preliminary data.</text>
</comment>
<dbReference type="PANTHER" id="PTHR42872:SF3">
    <property type="entry name" value="PROTEIN-GLUTAMATE METHYLESTERASE_PROTEIN-GLUTAMINE GLUTAMINASE 1"/>
    <property type="match status" value="1"/>
</dbReference>
<dbReference type="CDD" id="cd16432">
    <property type="entry name" value="CheB_Rec"/>
    <property type="match status" value="1"/>
</dbReference>
<dbReference type="EMBL" id="JAIRBM010000019">
    <property type="protein sequence ID" value="MBZ6078559.1"/>
    <property type="molecule type" value="Genomic_DNA"/>
</dbReference>
<comment type="similarity">
    <text evidence="4">Belongs to the CheB family.</text>
</comment>
<comment type="subcellular location">
    <subcellularLocation>
        <location evidence="4">Cytoplasm</location>
    </subcellularLocation>
</comment>
<dbReference type="Gene3D" id="3.40.50.2300">
    <property type="match status" value="1"/>
</dbReference>
<gene>
    <name evidence="4" type="primary">cheB</name>
    <name evidence="9" type="ORF">K9B37_20070</name>
</gene>
<name>A0ABS7VSN0_9HYPH</name>
<comment type="domain">
    <text evidence="4">Contains a C-terminal catalytic domain, and an N-terminal region which modulates catalytic activity.</text>
</comment>
<dbReference type="InterPro" id="IPR008248">
    <property type="entry name" value="CheB-like"/>
</dbReference>
<accession>A0ABS7VSN0</accession>
<evidence type="ECO:0000313" key="10">
    <source>
        <dbReference type="Proteomes" id="UP000704176"/>
    </source>
</evidence>
<evidence type="ECO:0000313" key="9">
    <source>
        <dbReference type="EMBL" id="MBZ6078559.1"/>
    </source>
</evidence>
<feature type="modified residue" description="4-aspartylphosphate" evidence="4 6">
    <location>
        <position position="69"/>
    </location>
</feature>